<name>A0A6C1B539_9RHOO</name>
<dbReference type="InterPro" id="IPR005653">
    <property type="entry name" value="OstA-like_N"/>
</dbReference>
<dbReference type="EMBL" id="CP048836">
    <property type="protein sequence ID" value="QID18802.1"/>
    <property type="molecule type" value="Genomic_DNA"/>
</dbReference>
<evidence type="ECO:0000256" key="4">
    <source>
        <dbReference type="HAMAP-Rule" id="MF_01914"/>
    </source>
</evidence>
<dbReference type="Gene3D" id="2.60.450.10">
    <property type="entry name" value="Lipopolysaccharide (LPS) transport protein A like domain"/>
    <property type="match status" value="1"/>
</dbReference>
<keyword evidence="2 4" id="KW-0732">Signal</keyword>
<feature type="domain" description="Organic solvent tolerance-like N-terminal" evidence="6">
    <location>
        <begin position="32"/>
        <end position="143"/>
    </location>
</feature>
<dbReference type="RefSeq" id="WP_173766811.1">
    <property type="nucleotide sequence ID" value="NZ_CP048836.1"/>
</dbReference>
<comment type="subunit">
    <text evidence="4">Component of the lipopolysaccharide transport and assembly complex.</text>
</comment>
<gene>
    <name evidence="4 7" type="primary">lptA</name>
    <name evidence="7" type="ORF">G3580_14940</name>
</gene>
<proteinExistence type="inferred from homology"/>
<dbReference type="PANTHER" id="PTHR36504:SF1">
    <property type="entry name" value="LIPOPOLYSACCHARIDE EXPORT SYSTEM PROTEIN LPTA"/>
    <property type="match status" value="1"/>
</dbReference>
<dbReference type="Proteomes" id="UP000501991">
    <property type="component" value="Chromosome"/>
</dbReference>
<dbReference type="InterPro" id="IPR014340">
    <property type="entry name" value="LptA"/>
</dbReference>
<keyword evidence="1 4" id="KW-0813">Transport</keyword>
<dbReference type="GO" id="GO:0017089">
    <property type="term" value="F:glycolipid transfer activity"/>
    <property type="evidence" value="ECO:0007669"/>
    <property type="project" value="TreeGrafter"/>
</dbReference>
<comment type="subcellular location">
    <subcellularLocation>
        <location evidence="4">Periplasm</location>
    </subcellularLocation>
</comment>
<dbReference type="GO" id="GO:0001530">
    <property type="term" value="F:lipopolysaccharide binding"/>
    <property type="evidence" value="ECO:0007669"/>
    <property type="project" value="InterPro"/>
</dbReference>
<evidence type="ECO:0000256" key="5">
    <source>
        <dbReference type="SAM" id="MobiDB-lite"/>
    </source>
</evidence>
<sequence length="196" mass="20894" precursor="true">MTPRVPLLIVGLLGLLSPLAHAERADRGKPVNIEADKATVDERKKVHIFEGRVVLTQGTLQIKGDRLTVTQDGDGFQKGVATSEDGLASFRQRRDGSGEYVNGQAKRIEYDGRTQKTYLYTNAHVVSGKDEVRGQYIQYDGYTGQYVVTNSGSSQANSGGGRVRAVIQPKQPAADAAPATTPAPSDAAPATDAPAQ</sequence>
<comment type="similarity">
    <text evidence="4">Belongs to the LptA family.</text>
</comment>
<feature type="compositionally biased region" description="Low complexity" evidence="5">
    <location>
        <begin position="172"/>
        <end position="196"/>
    </location>
</feature>
<dbReference type="GO" id="GO:0015920">
    <property type="term" value="P:lipopolysaccharide transport"/>
    <property type="evidence" value="ECO:0007669"/>
    <property type="project" value="UniProtKB-UniRule"/>
</dbReference>
<organism evidence="7 8">
    <name type="scientific">Nitrogeniibacter mangrovi</name>
    <dbReference type="NCBI Taxonomy" id="2016596"/>
    <lineage>
        <taxon>Bacteria</taxon>
        <taxon>Pseudomonadati</taxon>
        <taxon>Pseudomonadota</taxon>
        <taxon>Betaproteobacteria</taxon>
        <taxon>Rhodocyclales</taxon>
        <taxon>Zoogloeaceae</taxon>
        <taxon>Nitrogeniibacter</taxon>
    </lineage>
</organism>
<dbReference type="GO" id="GO:0043165">
    <property type="term" value="P:Gram-negative-bacterium-type cell outer membrane assembly"/>
    <property type="evidence" value="ECO:0007669"/>
    <property type="project" value="UniProtKB-UniRule"/>
</dbReference>
<protein>
    <recommendedName>
        <fullName evidence="4">Lipopolysaccharide export system protein LptA</fullName>
    </recommendedName>
</protein>
<comment type="function">
    <text evidence="4">Involved in the assembly of lipopolysaccharide (LPS). Required for the translocation of LPS from the inner membrane to the outer membrane.</text>
</comment>
<evidence type="ECO:0000256" key="3">
    <source>
        <dbReference type="ARBA" id="ARBA00022764"/>
    </source>
</evidence>
<evidence type="ECO:0000313" key="7">
    <source>
        <dbReference type="EMBL" id="QID18802.1"/>
    </source>
</evidence>
<accession>A0A6C1B539</accession>
<reference evidence="7 8" key="1">
    <citation type="submission" date="2020-02" db="EMBL/GenBank/DDBJ databases">
        <title>Nitrogenibacter mangrovi gen. nov., sp. nov. isolated from mangrove sediment, a denitrifying betaproteobacterium.</title>
        <authorList>
            <person name="Liao H."/>
            <person name="Tian Y."/>
        </authorList>
    </citation>
    <scope>NUCLEOTIDE SEQUENCE [LARGE SCALE GENOMIC DNA]</scope>
    <source>
        <strain evidence="7 8">M9-3-2</strain>
    </source>
</reference>
<keyword evidence="3 4" id="KW-0574">Periplasm</keyword>
<dbReference type="HAMAP" id="MF_01914">
    <property type="entry name" value="LPS_assembly_LptA"/>
    <property type="match status" value="1"/>
</dbReference>
<evidence type="ECO:0000259" key="6">
    <source>
        <dbReference type="Pfam" id="PF03968"/>
    </source>
</evidence>
<keyword evidence="8" id="KW-1185">Reference proteome</keyword>
<dbReference type="AlphaFoldDB" id="A0A6C1B539"/>
<feature type="chain" id="PRO_5025742092" description="Lipopolysaccharide export system protein LptA" evidence="4">
    <location>
        <begin position="23"/>
        <end position="196"/>
    </location>
</feature>
<feature type="signal peptide" evidence="4">
    <location>
        <begin position="1"/>
        <end position="22"/>
    </location>
</feature>
<feature type="region of interest" description="Disordered" evidence="5">
    <location>
        <begin position="153"/>
        <end position="196"/>
    </location>
</feature>
<dbReference type="InterPro" id="IPR052037">
    <property type="entry name" value="LPS_export_LptA"/>
</dbReference>
<dbReference type="PANTHER" id="PTHR36504">
    <property type="entry name" value="LIPOPOLYSACCHARIDE EXPORT SYSTEM PROTEIN LPTA"/>
    <property type="match status" value="1"/>
</dbReference>
<evidence type="ECO:0000313" key="8">
    <source>
        <dbReference type="Proteomes" id="UP000501991"/>
    </source>
</evidence>
<dbReference type="NCBIfam" id="TIGR03002">
    <property type="entry name" value="outer_YhbN_LptA"/>
    <property type="match status" value="1"/>
</dbReference>
<dbReference type="KEGG" id="azq:G3580_14940"/>
<evidence type="ECO:0000256" key="2">
    <source>
        <dbReference type="ARBA" id="ARBA00022729"/>
    </source>
</evidence>
<dbReference type="GO" id="GO:0009279">
    <property type="term" value="C:cell outer membrane"/>
    <property type="evidence" value="ECO:0007669"/>
    <property type="project" value="TreeGrafter"/>
</dbReference>
<dbReference type="Pfam" id="PF03968">
    <property type="entry name" value="LptD_N"/>
    <property type="match status" value="1"/>
</dbReference>
<evidence type="ECO:0000256" key="1">
    <source>
        <dbReference type="ARBA" id="ARBA00022448"/>
    </source>
</evidence>
<dbReference type="GO" id="GO:0030288">
    <property type="term" value="C:outer membrane-bounded periplasmic space"/>
    <property type="evidence" value="ECO:0007669"/>
    <property type="project" value="TreeGrafter"/>
</dbReference>